<dbReference type="PANTHER" id="PTHR32401:SF54">
    <property type="entry name" value="L-TYPE LECTIN-DOMAIN CONTAINING RECEPTOR KINASE S.4-LIKE"/>
    <property type="match status" value="1"/>
</dbReference>
<evidence type="ECO:0000256" key="1">
    <source>
        <dbReference type="ARBA" id="ARBA00007606"/>
    </source>
</evidence>
<feature type="transmembrane region" description="Helical" evidence="3">
    <location>
        <begin position="275"/>
        <end position="297"/>
    </location>
</feature>
<keyword evidence="3" id="KW-0472">Membrane</keyword>
<dbReference type="InterPro" id="IPR001220">
    <property type="entry name" value="Legume_lectin_dom"/>
</dbReference>
<keyword evidence="4" id="KW-0732">Signal</keyword>
<keyword evidence="2" id="KW-0430">Lectin</keyword>
<protein>
    <recommendedName>
        <fullName evidence="5">Legume lectin domain-containing protein</fullName>
    </recommendedName>
</protein>
<dbReference type="EMBL" id="JAUHHV010000010">
    <property type="protein sequence ID" value="KAK1409399.1"/>
    <property type="molecule type" value="Genomic_DNA"/>
</dbReference>
<keyword evidence="7" id="KW-1185">Reference proteome</keyword>
<comment type="caution">
    <text evidence="6">The sequence shown here is derived from an EMBL/GenBank/DDBJ whole genome shotgun (WGS) entry which is preliminary data.</text>
</comment>
<feature type="chain" id="PRO_5042297058" description="Legume lectin domain-containing protein" evidence="4">
    <location>
        <begin position="22"/>
        <end position="332"/>
    </location>
</feature>
<keyword evidence="3" id="KW-0812">Transmembrane</keyword>
<dbReference type="Pfam" id="PF00139">
    <property type="entry name" value="Lectin_legB"/>
    <property type="match status" value="1"/>
</dbReference>
<gene>
    <name evidence="6" type="ORF">QVD17_35925</name>
</gene>
<evidence type="ECO:0000256" key="3">
    <source>
        <dbReference type="SAM" id="Phobius"/>
    </source>
</evidence>
<evidence type="ECO:0000313" key="7">
    <source>
        <dbReference type="Proteomes" id="UP001229421"/>
    </source>
</evidence>
<dbReference type="GO" id="GO:0030246">
    <property type="term" value="F:carbohydrate binding"/>
    <property type="evidence" value="ECO:0007669"/>
    <property type="project" value="UniProtKB-KW"/>
</dbReference>
<evidence type="ECO:0000259" key="5">
    <source>
        <dbReference type="Pfam" id="PF00139"/>
    </source>
</evidence>
<accession>A0AAD8NGX4</accession>
<evidence type="ECO:0000256" key="2">
    <source>
        <dbReference type="ARBA" id="ARBA00022734"/>
    </source>
</evidence>
<dbReference type="InterPro" id="IPR050258">
    <property type="entry name" value="Leguminous_Lectin"/>
</dbReference>
<dbReference type="SUPFAM" id="SSF49899">
    <property type="entry name" value="Concanavalin A-like lectins/glucanases"/>
    <property type="match status" value="1"/>
</dbReference>
<evidence type="ECO:0000313" key="6">
    <source>
        <dbReference type="EMBL" id="KAK1409399.1"/>
    </source>
</evidence>
<evidence type="ECO:0000256" key="4">
    <source>
        <dbReference type="SAM" id="SignalP"/>
    </source>
</evidence>
<dbReference type="Gene3D" id="2.60.120.200">
    <property type="match status" value="1"/>
</dbReference>
<reference evidence="6" key="1">
    <citation type="journal article" date="2023" name="bioRxiv">
        <title>Improved chromosome-level genome assembly for marigold (Tagetes erecta).</title>
        <authorList>
            <person name="Jiang F."/>
            <person name="Yuan L."/>
            <person name="Wang S."/>
            <person name="Wang H."/>
            <person name="Xu D."/>
            <person name="Wang A."/>
            <person name="Fan W."/>
        </authorList>
    </citation>
    <scope>NUCLEOTIDE SEQUENCE</scope>
    <source>
        <strain evidence="6">WSJ</strain>
        <tissue evidence="6">Leaf</tissue>
    </source>
</reference>
<feature type="domain" description="Legume lectin" evidence="5">
    <location>
        <begin position="129"/>
        <end position="198"/>
    </location>
</feature>
<proteinExistence type="inferred from homology"/>
<dbReference type="PANTHER" id="PTHR32401">
    <property type="entry name" value="CONCANAVALIN A-LIKE LECTIN FAMILY PROTEIN"/>
    <property type="match status" value="1"/>
</dbReference>
<keyword evidence="3" id="KW-1133">Transmembrane helix</keyword>
<dbReference type="Proteomes" id="UP001229421">
    <property type="component" value="Unassembled WGS sequence"/>
</dbReference>
<comment type="similarity">
    <text evidence="1">Belongs to the leguminous lectin family.</text>
</comment>
<sequence length="332" mass="36470">MMASFSVLIPSLLLLSLSAIAITITIPPPDTDAGNSLSGDAHFISDETALQHIQPTPSNFNLITQTTSFNSSSITSLSTNFTFQIRNGVALVIIPARFTSNSTTNVTRFIRVEFHPKLCSVSCPRVRNNVSKNSNVLKHGVKLSAWVDYSAISKRLDVKLSKLGDPKPVKSLISYRIDLGDVFKGEKVFAGLALSTAKDHEQIMPASSTRFWFDFVGDSEKTIRGEETLFKESVNEKREPISVYSWSYEIEDDGPKLQLILSVSVSLESSVASEFVVLATGSALAALVMYLVWSCVVDWSKALRKTSVQRSVDFKFEKVDDVEVKGLGTGMK</sequence>
<feature type="signal peptide" evidence="4">
    <location>
        <begin position="1"/>
        <end position="21"/>
    </location>
</feature>
<organism evidence="6 7">
    <name type="scientific">Tagetes erecta</name>
    <name type="common">African marigold</name>
    <dbReference type="NCBI Taxonomy" id="13708"/>
    <lineage>
        <taxon>Eukaryota</taxon>
        <taxon>Viridiplantae</taxon>
        <taxon>Streptophyta</taxon>
        <taxon>Embryophyta</taxon>
        <taxon>Tracheophyta</taxon>
        <taxon>Spermatophyta</taxon>
        <taxon>Magnoliopsida</taxon>
        <taxon>eudicotyledons</taxon>
        <taxon>Gunneridae</taxon>
        <taxon>Pentapetalae</taxon>
        <taxon>asterids</taxon>
        <taxon>campanulids</taxon>
        <taxon>Asterales</taxon>
        <taxon>Asteraceae</taxon>
        <taxon>Asteroideae</taxon>
        <taxon>Heliantheae alliance</taxon>
        <taxon>Tageteae</taxon>
        <taxon>Tagetes</taxon>
    </lineage>
</organism>
<name>A0AAD8NGX4_TARER</name>
<dbReference type="AlphaFoldDB" id="A0AAD8NGX4"/>
<dbReference type="InterPro" id="IPR013320">
    <property type="entry name" value="ConA-like_dom_sf"/>
</dbReference>